<feature type="transmembrane region" description="Helical" evidence="1">
    <location>
        <begin position="298"/>
        <end position="318"/>
    </location>
</feature>
<feature type="transmembrane region" description="Helical" evidence="1">
    <location>
        <begin position="363"/>
        <end position="383"/>
    </location>
</feature>
<feature type="transmembrane region" description="Helical" evidence="1">
    <location>
        <begin position="330"/>
        <end position="351"/>
    </location>
</feature>
<feature type="transmembrane region" description="Helical" evidence="1">
    <location>
        <begin position="183"/>
        <end position="199"/>
    </location>
</feature>
<sequence>MKRRVFLGLPVILGILFYIWYIFHASDNVAYSDYIRLINSYLPDVTNPAKFFVPDILTRVPITYLGRIINVKLFGYNTYFDMILGVLSLGAGAAVLALYAERNRSVGYLSFLLIQFVYFSLNKWEMMTNGTGWVCTLSISGFLFHFAVLDHAAATRCRNMSDRVLLAILPILLVVLVAGPYSGGYAVILVLAYGALWLADRRGGAETSSRSWSRKCRRTWCIGALTTVLAMVLYLWSSSQAVYVHRGAVTDVSIAQEFVAQPLFFLRFLLKAVASSVIGVAQIQELEAGSPWFVRLHLVYLLGLAVFVSYLLALYLNVRFQLYKKTIFPLLLVLSGGCNHLLVLAARWIFLKDEYGMSSRYEIQYQMGIVGILLTFALVWSMCREKAQETEADKAKTRAPEKRAVRTPLKVCMLAFTVLTVFGNAWTTRAEIRTAPYRKAYLQVSRELGLNYRTASDEDLETYLHNDPDAVRDAMRILEENHLNIFR</sequence>
<dbReference type="Proteomes" id="UP000241048">
    <property type="component" value="Unassembled WGS sequence"/>
</dbReference>
<name>A0A2T3FQT1_9CLOT</name>
<gene>
    <name evidence="2" type="ORF">C7U56_06875</name>
</gene>
<evidence type="ECO:0000313" key="3">
    <source>
        <dbReference type="Proteomes" id="UP000241048"/>
    </source>
</evidence>
<feature type="transmembrane region" description="Helical" evidence="1">
    <location>
        <begin position="404"/>
        <end position="426"/>
    </location>
</feature>
<feature type="transmembrane region" description="Helical" evidence="1">
    <location>
        <begin position="220"/>
        <end position="237"/>
    </location>
</feature>
<dbReference type="AlphaFoldDB" id="A0A2T3FQT1"/>
<feature type="transmembrane region" description="Helical" evidence="1">
    <location>
        <begin position="5"/>
        <end position="23"/>
    </location>
</feature>
<dbReference type="RefSeq" id="WP_107000692.1">
    <property type="nucleotide sequence ID" value="NZ_JAQDZI010000008.1"/>
</dbReference>
<keyword evidence="1" id="KW-0472">Membrane</keyword>
<feature type="transmembrane region" description="Helical" evidence="1">
    <location>
        <begin position="130"/>
        <end position="148"/>
    </location>
</feature>
<protein>
    <submittedName>
        <fullName evidence="2">Uncharacterized protein</fullName>
    </submittedName>
</protein>
<keyword evidence="1" id="KW-0812">Transmembrane</keyword>
<feature type="transmembrane region" description="Helical" evidence="1">
    <location>
        <begin position="79"/>
        <end position="99"/>
    </location>
</feature>
<keyword evidence="1" id="KW-1133">Transmembrane helix</keyword>
<organism evidence="2 3">
    <name type="scientific">Clostridium fessum</name>
    <dbReference type="NCBI Taxonomy" id="2126740"/>
    <lineage>
        <taxon>Bacteria</taxon>
        <taxon>Bacillati</taxon>
        <taxon>Bacillota</taxon>
        <taxon>Clostridia</taxon>
        <taxon>Eubacteriales</taxon>
        <taxon>Clostridiaceae</taxon>
        <taxon>Clostridium</taxon>
    </lineage>
</organism>
<comment type="caution">
    <text evidence="2">The sequence shown here is derived from an EMBL/GenBank/DDBJ whole genome shotgun (WGS) entry which is preliminary data.</text>
</comment>
<proteinExistence type="predicted"/>
<keyword evidence="3" id="KW-1185">Reference proteome</keyword>
<reference evidence="2 3" key="1">
    <citation type="submission" date="2018-03" db="EMBL/GenBank/DDBJ databases">
        <title>Lachnoclostridium SNUG30386 gen.nov., sp.nov., isolated from human faeces.</title>
        <authorList>
            <person name="Seo B."/>
            <person name="Jeon K."/>
            <person name="Ko G."/>
        </authorList>
    </citation>
    <scope>NUCLEOTIDE SEQUENCE [LARGE SCALE GENOMIC DNA]</scope>
    <source>
        <strain evidence="2 3">SNUG30386</strain>
    </source>
</reference>
<evidence type="ECO:0000313" key="2">
    <source>
        <dbReference type="EMBL" id="PST37609.1"/>
    </source>
</evidence>
<accession>A0A2T3FQT1</accession>
<evidence type="ECO:0000256" key="1">
    <source>
        <dbReference type="SAM" id="Phobius"/>
    </source>
</evidence>
<dbReference type="EMBL" id="PYLO01000002">
    <property type="protein sequence ID" value="PST37609.1"/>
    <property type="molecule type" value="Genomic_DNA"/>
</dbReference>